<gene>
    <name evidence="1" type="ORF">SPIRO4BDMA_50205</name>
</gene>
<evidence type="ECO:0000313" key="1">
    <source>
        <dbReference type="EMBL" id="SLM18690.1"/>
    </source>
</evidence>
<reference evidence="1" key="1">
    <citation type="submission" date="2017-02" db="EMBL/GenBank/DDBJ databases">
        <authorList>
            <person name="Regsiter A."/>
            <person name="William W."/>
        </authorList>
    </citation>
    <scope>NUCLEOTIDE SEQUENCE</scope>
    <source>
        <strain evidence="1">BdmA 4</strain>
    </source>
</reference>
<name>A0A3P3XR22_9SPIR</name>
<protein>
    <recommendedName>
        <fullName evidence="2">DUF4143 domain-containing protein</fullName>
    </recommendedName>
</protein>
<evidence type="ECO:0008006" key="2">
    <source>
        <dbReference type="Google" id="ProtNLM"/>
    </source>
</evidence>
<proteinExistence type="predicted"/>
<dbReference type="EMBL" id="FWDO01000005">
    <property type="protein sequence ID" value="SLM18690.1"/>
    <property type="molecule type" value="Genomic_DNA"/>
</dbReference>
<dbReference type="AlphaFoldDB" id="A0A3P3XR22"/>
<organism evidence="1">
    <name type="scientific">uncultured spirochete</name>
    <dbReference type="NCBI Taxonomy" id="156406"/>
    <lineage>
        <taxon>Bacteria</taxon>
        <taxon>Pseudomonadati</taxon>
        <taxon>Spirochaetota</taxon>
        <taxon>Spirochaetia</taxon>
        <taxon>Spirochaetales</taxon>
        <taxon>environmental samples</taxon>
    </lineage>
</organism>
<accession>A0A3P3XR22</accession>
<sequence>MSKYVIIRSMKNRLRTLDGLEVDLLVELAQGYLAFEIKSAERVSPVDARHLRGLGEFLDKPLLHSFVLSDDPETKSLAPDITAIHAAYFLG</sequence>